<organism evidence="3 4">
    <name type="scientific">Exidia glandulosa HHB12029</name>
    <dbReference type="NCBI Taxonomy" id="1314781"/>
    <lineage>
        <taxon>Eukaryota</taxon>
        <taxon>Fungi</taxon>
        <taxon>Dikarya</taxon>
        <taxon>Basidiomycota</taxon>
        <taxon>Agaricomycotina</taxon>
        <taxon>Agaricomycetes</taxon>
        <taxon>Auriculariales</taxon>
        <taxon>Exidiaceae</taxon>
        <taxon>Exidia</taxon>
    </lineage>
</organism>
<evidence type="ECO:0000256" key="1">
    <source>
        <dbReference type="SAM" id="MobiDB-lite"/>
    </source>
</evidence>
<dbReference type="Pfam" id="PF20149">
    <property type="entry name" value="DUF6532"/>
    <property type="match status" value="1"/>
</dbReference>
<feature type="domain" description="DUF6532" evidence="2">
    <location>
        <begin position="253"/>
        <end position="367"/>
    </location>
</feature>
<proteinExistence type="predicted"/>
<gene>
    <name evidence="3" type="ORF">EXIGLDRAFT_694425</name>
</gene>
<dbReference type="STRING" id="1314781.A0A165GLW3"/>
<name>A0A165GLW3_EXIGL</name>
<dbReference type="InParanoid" id="A0A165GLW3"/>
<feature type="compositionally biased region" description="Acidic residues" evidence="1">
    <location>
        <begin position="134"/>
        <end position="152"/>
    </location>
</feature>
<feature type="region of interest" description="Disordered" evidence="1">
    <location>
        <begin position="1"/>
        <end position="241"/>
    </location>
</feature>
<dbReference type="AlphaFoldDB" id="A0A165GLW3"/>
<feature type="compositionally biased region" description="Acidic residues" evidence="1">
    <location>
        <begin position="74"/>
        <end position="84"/>
    </location>
</feature>
<protein>
    <recommendedName>
        <fullName evidence="2">DUF6532 domain-containing protein</fullName>
    </recommendedName>
</protein>
<evidence type="ECO:0000259" key="2">
    <source>
        <dbReference type="Pfam" id="PF20149"/>
    </source>
</evidence>
<evidence type="ECO:0000313" key="3">
    <source>
        <dbReference type="EMBL" id="KZV90712.1"/>
    </source>
</evidence>
<sequence>MNRSGKRKAPSASDSVSIAGASPARRRGGQRSRDPSPLKKRARRDSSPAKMRPAPTRAKVIKAPARASLPTGGTDDEDYPEDGMEAASVSSVQGEADGLDQGIVDFITNLDDDDAYDEDNDEDEDYAVPPLAEWSDDDEDELDGDIPDDDGFSEAGSANPGDRSDGTSNPSDGEDADAEAQVQRPHRGHGQLVSSAPSRVNKPGKTAPPPPTPARRAVGPVDYTPYSNHVNPKDSSKPLLSLQSPVTRNIVKRAQQLYRAKIVAEEAFPDDDTRTNIAAHLVIQAATELDAPRRVARFQGDVTYQDNSVKMVRGELVAAAREIVGATYGLGPGIGGPDQVKKYVELLTTQGNFLYRVLETEDVDDHTTIVKSVYRVEEF</sequence>
<keyword evidence="4" id="KW-1185">Reference proteome</keyword>
<feature type="compositionally biased region" description="Acidic residues" evidence="1">
    <location>
        <begin position="110"/>
        <end position="126"/>
    </location>
</feature>
<reference evidence="3 4" key="1">
    <citation type="journal article" date="2016" name="Mol. Biol. Evol.">
        <title>Comparative Genomics of Early-Diverging Mushroom-Forming Fungi Provides Insights into the Origins of Lignocellulose Decay Capabilities.</title>
        <authorList>
            <person name="Nagy L.G."/>
            <person name="Riley R."/>
            <person name="Tritt A."/>
            <person name="Adam C."/>
            <person name="Daum C."/>
            <person name="Floudas D."/>
            <person name="Sun H."/>
            <person name="Yadav J.S."/>
            <person name="Pangilinan J."/>
            <person name="Larsson K.H."/>
            <person name="Matsuura K."/>
            <person name="Barry K."/>
            <person name="Labutti K."/>
            <person name="Kuo R."/>
            <person name="Ohm R.A."/>
            <person name="Bhattacharya S.S."/>
            <person name="Shirouzu T."/>
            <person name="Yoshinaga Y."/>
            <person name="Martin F.M."/>
            <person name="Grigoriev I.V."/>
            <person name="Hibbett D.S."/>
        </authorList>
    </citation>
    <scope>NUCLEOTIDE SEQUENCE [LARGE SCALE GENOMIC DNA]</scope>
    <source>
        <strain evidence="3 4">HHB12029</strain>
    </source>
</reference>
<dbReference type="EMBL" id="KV426042">
    <property type="protein sequence ID" value="KZV90712.1"/>
    <property type="molecule type" value="Genomic_DNA"/>
</dbReference>
<evidence type="ECO:0000313" key="4">
    <source>
        <dbReference type="Proteomes" id="UP000077266"/>
    </source>
</evidence>
<accession>A0A165GLW3</accession>
<dbReference type="InterPro" id="IPR045341">
    <property type="entry name" value="DUF6532"/>
</dbReference>
<dbReference type="Proteomes" id="UP000077266">
    <property type="component" value="Unassembled WGS sequence"/>
</dbReference>